<dbReference type="PANTHER" id="PTHR14374">
    <property type="entry name" value="FOIE GRAS"/>
    <property type="match status" value="1"/>
</dbReference>
<protein>
    <recommendedName>
        <fullName evidence="3">Trafficking protein particle complex subunit 11</fullName>
    </recommendedName>
</protein>
<proteinExistence type="predicted"/>
<dbReference type="Proteomes" id="UP001213623">
    <property type="component" value="Chromosome 3"/>
</dbReference>
<evidence type="ECO:0000313" key="1">
    <source>
        <dbReference type="EMBL" id="WFD27012.1"/>
    </source>
</evidence>
<evidence type="ECO:0000313" key="2">
    <source>
        <dbReference type="Proteomes" id="UP001213623"/>
    </source>
</evidence>
<dbReference type="PANTHER" id="PTHR14374:SF0">
    <property type="entry name" value="TRAFFICKING PROTEIN PARTICLE COMPLEX SUBUNIT 11"/>
    <property type="match status" value="1"/>
</dbReference>
<dbReference type="AlphaFoldDB" id="A0AAF0EIA9"/>
<sequence>MNAYPVDLVAELQPCVHASGLLPDDTAPQGLLNPAVAHPALCAALAEALAPRTKVALWTSVGAGQRVLATLVHHDHTLPPARMRAGQRLQDDGARRTLGALPPRSPLSPLFPGGPLFPDGLISPSWVRKHGEYIPVVRLAFFCLAPDNDDALASDAALIEAIHTLQARLAPRGTRVIAVLLCEPLLYAQGVDARVAHVRRATGLDSRGAVYVLSTSASADHTEFFRHMHARVLALARDAYRERARSVRRHRGRCPPPPSVVQPVLQAALATQLLAPTQRALDAPGWSVRLAYKLGSFAEWQSEYNEARAQYMDAYRELMDTHLGSTQGRRRAEAQMLADTLVLKLVRLDLYQAMPGRAHAQLLEHMARIHAQCTAWALEKTALPWAWRAKVYALIAELVHEARVPLGSLDAAILHYHAALCHLETAQQDANAEAARAAAVTCLSAAYDAFRLSQRPRLAHWAAVRLALAYAPTKPAQALPFFERTLRWYGRDAWPVLCTRLVLSALDVATQCHDTAAISRLSWQLRAPVPAPLVKEAQAARDALSKTDATPIQNGTAPLVSVQAVFARASTHLDEPMAFQVVLGVPRGACVDDLSITALSLHATGHDAPLVHLAAGTSGARVVDVGLVRPGSTVQASADPALHHLVTPSLVHGRLAGIAPGPLTFSHVMLHTDRGSIVSPIRASRPVWLVPGTGQRLPLPPRTDPRTLLVLPPPIDVHVPTSLLCGEVVPLTCHSHAPCGTLVLALAPEAVQAGAVLCTETNTHTQLELPLTDVPSVWLRAPPTPSVVRLATHSTYNGAPVPRTQREYSVRVTPAWRVRSYAQEAPNMQGWRHDVECLAPTPIELERVHLAGLPSEHVVPLGAQVGRVWTSPETGTWITQATAAEGAQDAEAVLVLAWHRPGTSAPWPSEARFVLPPLPAPRAPGVRLRVRAPATATVGAAVRLTVSVHNASDHVADARLQVERVDACWLNGATQQVVPLLLPHETRTFTWHLYPQRAGLQVLRRPR</sequence>
<keyword evidence="2" id="KW-1185">Reference proteome</keyword>
<dbReference type="EMBL" id="CP119894">
    <property type="protein sequence ID" value="WFD27012.1"/>
    <property type="molecule type" value="Genomic_DNA"/>
</dbReference>
<gene>
    <name evidence="1" type="ORF">MNAN1_002006</name>
</gene>
<reference evidence="1" key="1">
    <citation type="submission" date="2023-03" db="EMBL/GenBank/DDBJ databases">
        <title>Mating type loci evolution in Malassezia.</title>
        <authorList>
            <person name="Coelho M.A."/>
        </authorList>
    </citation>
    <scope>NUCLEOTIDE SEQUENCE</scope>
    <source>
        <strain evidence="1">CBS 9557</strain>
    </source>
</reference>
<evidence type="ECO:0008006" key="3">
    <source>
        <dbReference type="Google" id="ProtNLM"/>
    </source>
</evidence>
<organism evidence="1 2">
    <name type="scientific">Malassezia nana</name>
    <dbReference type="NCBI Taxonomy" id="180528"/>
    <lineage>
        <taxon>Eukaryota</taxon>
        <taxon>Fungi</taxon>
        <taxon>Dikarya</taxon>
        <taxon>Basidiomycota</taxon>
        <taxon>Ustilaginomycotina</taxon>
        <taxon>Malasseziomycetes</taxon>
        <taxon>Malasseziales</taxon>
        <taxon>Malasseziaceae</taxon>
        <taxon>Malassezia</taxon>
    </lineage>
</organism>
<accession>A0AAF0EIA9</accession>
<name>A0AAF0EIA9_9BASI</name>